<dbReference type="EC" id="6.5.1.1" evidence="3"/>
<comment type="similarity">
    <text evidence="2 17">Belongs to the ATP-dependent DNA ligase family.</text>
</comment>
<feature type="signal peptide" evidence="19">
    <location>
        <begin position="1"/>
        <end position="27"/>
    </location>
</feature>
<dbReference type="FunCoup" id="A0A0G4F180">
    <property type="interactions" value="380"/>
</dbReference>
<dbReference type="VEuPathDB" id="CryptoDB:Vbra_8693"/>
<keyword evidence="19" id="KW-0732">Signal</keyword>
<dbReference type="NCBIfam" id="TIGR00574">
    <property type="entry name" value="dnl1"/>
    <property type="match status" value="1"/>
</dbReference>
<dbReference type="InParanoid" id="A0A0G4F180"/>
<dbReference type="OMA" id="WIKYKRD"/>
<dbReference type="GO" id="GO:0003677">
    <property type="term" value="F:DNA binding"/>
    <property type="evidence" value="ECO:0007669"/>
    <property type="project" value="InterPro"/>
</dbReference>
<dbReference type="PhylomeDB" id="A0A0G4F180"/>
<dbReference type="GO" id="GO:0005524">
    <property type="term" value="F:ATP binding"/>
    <property type="evidence" value="ECO:0007669"/>
    <property type="project" value="UniProtKB-KW"/>
</dbReference>
<evidence type="ECO:0000256" key="3">
    <source>
        <dbReference type="ARBA" id="ARBA00012727"/>
    </source>
</evidence>
<dbReference type="Pfam" id="PF01068">
    <property type="entry name" value="DNA_ligase_A_M"/>
    <property type="match status" value="1"/>
</dbReference>
<evidence type="ECO:0000256" key="1">
    <source>
        <dbReference type="ARBA" id="ARBA00004123"/>
    </source>
</evidence>
<evidence type="ECO:0000259" key="20">
    <source>
        <dbReference type="PROSITE" id="PS50160"/>
    </source>
</evidence>
<dbReference type="InterPro" id="IPR012308">
    <property type="entry name" value="DNA_ligase_ATP-dep_N"/>
</dbReference>
<dbReference type="GO" id="GO:0003910">
    <property type="term" value="F:DNA ligase (ATP) activity"/>
    <property type="evidence" value="ECO:0007669"/>
    <property type="project" value="UniProtKB-EC"/>
</dbReference>
<dbReference type="Pfam" id="PF04675">
    <property type="entry name" value="DNA_ligase_A_N"/>
    <property type="match status" value="1"/>
</dbReference>
<evidence type="ECO:0000313" key="22">
    <source>
        <dbReference type="Proteomes" id="UP000041254"/>
    </source>
</evidence>
<dbReference type="InterPro" id="IPR050191">
    <property type="entry name" value="ATP-dep_DNA_ligase"/>
</dbReference>
<gene>
    <name evidence="21" type="ORF">Vbra_8693</name>
</gene>
<evidence type="ECO:0000256" key="12">
    <source>
        <dbReference type="ARBA" id="ARBA00023242"/>
    </source>
</evidence>
<dbReference type="CDD" id="cd07900">
    <property type="entry name" value="Adenylation_DNA_ligase_I_Euk"/>
    <property type="match status" value="1"/>
</dbReference>
<evidence type="ECO:0000256" key="16">
    <source>
        <dbReference type="ARBA" id="ARBA00041666"/>
    </source>
</evidence>
<evidence type="ECO:0000256" key="6">
    <source>
        <dbReference type="ARBA" id="ARBA00022705"/>
    </source>
</evidence>
<keyword evidence="4" id="KW-0436">Ligase</keyword>
<comment type="catalytic activity">
    <reaction evidence="14">
        <text>ATP + (deoxyribonucleotide)n-3'-hydroxyl + 5'-phospho-(deoxyribonucleotide)m = (deoxyribonucleotide)n+m + AMP + diphosphate.</text>
        <dbReference type="EC" id="6.5.1.1"/>
    </reaction>
</comment>
<evidence type="ECO:0000256" key="9">
    <source>
        <dbReference type="ARBA" id="ARBA00022840"/>
    </source>
</evidence>
<dbReference type="STRING" id="1169540.A0A0G4F180"/>
<proteinExistence type="inferred from homology"/>
<evidence type="ECO:0000256" key="10">
    <source>
        <dbReference type="ARBA" id="ARBA00023172"/>
    </source>
</evidence>
<dbReference type="FunFam" id="2.40.50.140:FF:000062">
    <property type="entry name" value="DNA ligase"/>
    <property type="match status" value="1"/>
</dbReference>
<keyword evidence="9" id="KW-0067">ATP-binding</keyword>
<dbReference type="FunFam" id="3.30.470.30:FF:000002">
    <property type="entry name" value="DNA ligase"/>
    <property type="match status" value="1"/>
</dbReference>
<keyword evidence="5" id="KW-0132">Cell division</keyword>
<evidence type="ECO:0000256" key="5">
    <source>
        <dbReference type="ARBA" id="ARBA00022618"/>
    </source>
</evidence>
<keyword evidence="7" id="KW-0547">Nucleotide-binding</keyword>
<evidence type="ECO:0000256" key="8">
    <source>
        <dbReference type="ARBA" id="ARBA00022763"/>
    </source>
</evidence>
<keyword evidence="10" id="KW-0233">DNA recombination</keyword>
<evidence type="ECO:0000256" key="17">
    <source>
        <dbReference type="RuleBase" id="RU004196"/>
    </source>
</evidence>
<dbReference type="GO" id="GO:0005739">
    <property type="term" value="C:mitochondrion"/>
    <property type="evidence" value="ECO:0007669"/>
    <property type="project" value="TreeGrafter"/>
</dbReference>
<dbReference type="GO" id="GO:0071897">
    <property type="term" value="P:DNA biosynthetic process"/>
    <property type="evidence" value="ECO:0007669"/>
    <property type="project" value="InterPro"/>
</dbReference>
<keyword evidence="11" id="KW-0234">DNA repair</keyword>
<evidence type="ECO:0000256" key="15">
    <source>
        <dbReference type="ARBA" id="ARBA00041131"/>
    </source>
</evidence>
<dbReference type="Gene3D" id="3.30.1490.70">
    <property type="match status" value="1"/>
</dbReference>
<dbReference type="Gene3D" id="1.10.3260.10">
    <property type="entry name" value="DNA ligase, ATP-dependent, N-terminal domain"/>
    <property type="match status" value="1"/>
</dbReference>
<evidence type="ECO:0000256" key="14">
    <source>
        <dbReference type="ARBA" id="ARBA00034003"/>
    </source>
</evidence>
<dbReference type="InterPro" id="IPR012309">
    <property type="entry name" value="DNA_ligase_ATP-dep_C"/>
</dbReference>
<feature type="compositionally biased region" description="Basic residues" evidence="18">
    <location>
        <begin position="213"/>
        <end position="227"/>
    </location>
</feature>
<feature type="region of interest" description="Disordered" evidence="18">
    <location>
        <begin position="86"/>
        <end position="232"/>
    </location>
</feature>
<dbReference type="Pfam" id="PF04679">
    <property type="entry name" value="DNA_ligase_A_C"/>
    <property type="match status" value="1"/>
</dbReference>
<feature type="compositionally biased region" description="Low complexity" evidence="18">
    <location>
        <begin position="114"/>
        <end position="127"/>
    </location>
</feature>
<feature type="compositionally biased region" description="Acidic residues" evidence="18">
    <location>
        <begin position="155"/>
        <end position="194"/>
    </location>
</feature>
<dbReference type="SUPFAM" id="SSF117018">
    <property type="entry name" value="ATP-dependent DNA ligase DNA-binding domain"/>
    <property type="match status" value="1"/>
</dbReference>
<dbReference type="EMBL" id="CDMY01000358">
    <property type="protein sequence ID" value="CEM05464.1"/>
    <property type="molecule type" value="Genomic_DNA"/>
</dbReference>
<dbReference type="GO" id="GO:0005634">
    <property type="term" value="C:nucleus"/>
    <property type="evidence" value="ECO:0007669"/>
    <property type="project" value="UniProtKB-SubCell"/>
</dbReference>
<dbReference type="SUPFAM" id="SSF50249">
    <property type="entry name" value="Nucleic acid-binding proteins"/>
    <property type="match status" value="1"/>
</dbReference>
<dbReference type="CDD" id="cd07969">
    <property type="entry name" value="OBF_DNA_ligase_I"/>
    <property type="match status" value="1"/>
</dbReference>
<evidence type="ECO:0000256" key="7">
    <source>
        <dbReference type="ARBA" id="ARBA00022741"/>
    </source>
</evidence>
<dbReference type="InterPro" id="IPR000977">
    <property type="entry name" value="DNA_ligase_ATP-dep"/>
</dbReference>
<organism evidence="21 22">
    <name type="scientific">Vitrella brassicaformis (strain CCMP3155)</name>
    <dbReference type="NCBI Taxonomy" id="1169540"/>
    <lineage>
        <taxon>Eukaryota</taxon>
        <taxon>Sar</taxon>
        <taxon>Alveolata</taxon>
        <taxon>Colpodellida</taxon>
        <taxon>Vitrellaceae</taxon>
        <taxon>Vitrella</taxon>
    </lineage>
</organism>
<evidence type="ECO:0000256" key="4">
    <source>
        <dbReference type="ARBA" id="ARBA00022598"/>
    </source>
</evidence>
<name>A0A0G4F180_VITBC</name>
<evidence type="ECO:0000256" key="13">
    <source>
        <dbReference type="ARBA" id="ARBA00023306"/>
    </source>
</evidence>
<dbReference type="GO" id="GO:0006273">
    <property type="term" value="P:lagging strand elongation"/>
    <property type="evidence" value="ECO:0007669"/>
    <property type="project" value="TreeGrafter"/>
</dbReference>
<keyword evidence="6" id="KW-0235">DNA replication</keyword>
<feature type="domain" description="ATP-dependent DNA ligase family profile" evidence="20">
    <location>
        <begin position="656"/>
        <end position="792"/>
    </location>
</feature>
<protein>
    <recommendedName>
        <fullName evidence="15">DNA ligase 1</fullName>
        <ecNumber evidence="3">6.5.1.1</ecNumber>
    </recommendedName>
    <alternativeName>
        <fullName evidence="16">DNA ligase I</fullName>
    </alternativeName>
</protein>
<feature type="chain" id="PRO_5005188600" description="DNA ligase 1" evidence="19">
    <location>
        <begin position="28"/>
        <end position="915"/>
    </location>
</feature>
<sequence>MRAQRLANHRGMKRLWVVCCLCVGVEARELLKLNRKLTSFVVSGLRTSGGPLRIRRHFKSRPGASVSGRPPVADMSRSLLDYGFTAQSKGGGASSSQQAGDADGQDKASKKGVAKGSSAAAAAAAPPKGKKRAKPQVSEEDEADVTPEHKGKDDQDMDQSDDMQDEGEDDEVEDDSEREGDNEEVEDASEEDKEEQAAKRIKVSGDSKQGKAVLKKAKASAKKKGTKKAAGGSGAQSVFAINVTKTLDKDQDAADAKDIQSPKFDPSHFNVDDYKHKKDGKGLKYCLIAEAFDKIDALKGSGSSSKKMSNAILTNLFRIFIVHCPGELNDAVYLCMNKVAPDYEGIELGVGDSLIIKAISEMSGRTEAHIKKDAEALADLGQLAVTSRQTQRMLFQPEPLAVRKVLESFRAIAKISGNDAQKRKKDKVKGLLVASKGSEAKYIVRHLQGRLRIGVQAASIFSCLGQAFALTCPAVSDEDAVGDVRRKSRTDTKELNQRLTAYDDAVRAAACECPNIDIIVDHLIQGTDASELPDKCQVQPGLPVKPMLAKPTKGISEVLDRFSECNFTCEYKYDGERLQVHVVDRGNDLPDIRFFSRSSEDLTTKYPDVESAVRELLKEETKCCILDCEVTAFDVESKTILPFQHLATRKRKDVNEENITVKTKIHPFDCIYYNGQSLVRHQFKERRECMWKCLTEDPNRAEYAKFKDLDSMEDVQAFLDEAVRNHCEGLMVKSLDDHATYEPSKRSLNWLKIKKDYIEGMTDSIDVIPIGAFHGKGKRQGVFGAYLLAVYDAQGDQYETICKAGTGFSDEALEKHSQTLKEHIVDQKPTYYKVTDKQPCDVWFKPVEVWEIKGADMTLSTAHTAASELRSDSKGIGLRFPRFLRIRDDKNPDDATTSEQILELYDAQFTKKKKE</sequence>
<accession>A0A0G4F180</accession>
<dbReference type="GO" id="GO:0006281">
    <property type="term" value="P:DNA repair"/>
    <property type="evidence" value="ECO:0007669"/>
    <property type="project" value="UniProtKB-KW"/>
</dbReference>
<keyword evidence="8" id="KW-0227">DNA damage</keyword>
<evidence type="ECO:0000313" key="21">
    <source>
        <dbReference type="EMBL" id="CEM05464.1"/>
    </source>
</evidence>
<dbReference type="InterPro" id="IPR012310">
    <property type="entry name" value="DNA_ligase_ATP-dep_cent"/>
</dbReference>
<evidence type="ECO:0000256" key="11">
    <source>
        <dbReference type="ARBA" id="ARBA00023204"/>
    </source>
</evidence>
<evidence type="ECO:0000256" key="18">
    <source>
        <dbReference type="SAM" id="MobiDB-lite"/>
    </source>
</evidence>
<comment type="subcellular location">
    <subcellularLocation>
        <location evidence="1">Nucleus</location>
    </subcellularLocation>
</comment>
<dbReference type="Gene3D" id="2.40.50.140">
    <property type="entry name" value="Nucleic acid-binding proteins"/>
    <property type="match status" value="1"/>
</dbReference>
<dbReference type="InterPro" id="IPR036599">
    <property type="entry name" value="DNA_ligase_N_sf"/>
</dbReference>
<dbReference type="PROSITE" id="PS00333">
    <property type="entry name" value="DNA_LIGASE_A2"/>
    <property type="match status" value="1"/>
</dbReference>
<dbReference type="InterPro" id="IPR012340">
    <property type="entry name" value="NA-bd_OB-fold"/>
</dbReference>
<dbReference type="Gene3D" id="3.30.470.30">
    <property type="entry name" value="DNA ligase/mRNA capping enzyme"/>
    <property type="match status" value="1"/>
</dbReference>
<keyword evidence="12" id="KW-0539">Nucleus</keyword>
<reference evidence="21 22" key="1">
    <citation type="submission" date="2014-11" db="EMBL/GenBank/DDBJ databases">
        <authorList>
            <person name="Zhu J."/>
            <person name="Qi W."/>
            <person name="Song R."/>
        </authorList>
    </citation>
    <scope>NUCLEOTIDE SEQUENCE [LARGE SCALE GENOMIC DNA]</scope>
</reference>
<keyword evidence="13" id="KW-0131">Cell cycle</keyword>
<feature type="compositionally biased region" description="Basic and acidic residues" evidence="18">
    <location>
        <begin position="195"/>
        <end position="209"/>
    </location>
</feature>
<keyword evidence="22" id="KW-1185">Reference proteome</keyword>
<dbReference type="InterPro" id="IPR016059">
    <property type="entry name" value="DNA_ligase_ATP-dep_CS"/>
</dbReference>
<evidence type="ECO:0000256" key="2">
    <source>
        <dbReference type="ARBA" id="ARBA00007572"/>
    </source>
</evidence>
<dbReference type="GO" id="GO:0006310">
    <property type="term" value="P:DNA recombination"/>
    <property type="evidence" value="ECO:0007669"/>
    <property type="project" value="UniProtKB-KW"/>
</dbReference>
<dbReference type="PANTHER" id="PTHR45674">
    <property type="entry name" value="DNA LIGASE 1/3 FAMILY MEMBER"/>
    <property type="match status" value="1"/>
</dbReference>
<dbReference type="GO" id="GO:0051301">
    <property type="term" value="P:cell division"/>
    <property type="evidence" value="ECO:0007669"/>
    <property type="project" value="UniProtKB-KW"/>
</dbReference>
<dbReference type="SUPFAM" id="SSF56091">
    <property type="entry name" value="DNA ligase/mRNA capping enzyme, catalytic domain"/>
    <property type="match status" value="1"/>
</dbReference>
<dbReference type="Proteomes" id="UP000041254">
    <property type="component" value="Unassembled WGS sequence"/>
</dbReference>
<dbReference type="OrthoDB" id="206088at2759"/>
<dbReference type="PROSITE" id="PS50160">
    <property type="entry name" value="DNA_LIGASE_A3"/>
    <property type="match status" value="1"/>
</dbReference>
<evidence type="ECO:0000256" key="19">
    <source>
        <dbReference type="SAM" id="SignalP"/>
    </source>
</evidence>
<dbReference type="PANTHER" id="PTHR45674:SF4">
    <property type="entry name" value="DNA LIGASE 1"/>
    <property type="match status" value="1"/>
</dbReference>
<dbReference type="AlphaFoldDB" id="A0A0G4F180"/>